<dbReference type="GO" id="GO:0006509">
    <property type="term" value="P:membrane protein ectodomain proteolysis"/>
    <property type="evidence" value="ECO:0007669"/>
    <property type="project" value="TreeGrafter"/>
</dbReference>
<feature type="binding site" evidence="8">
    <location>
        <position position="52"/>
    </location>
    <ligand>
        <name>Zn(2+)</name>
        <dbReference type="ChEBI" id="CHEBI:29105"/>
        <note>catalytic</note>
    </ligand>
</feature>
<keyword evidence="4 8" id="KW-0862">Zinc</keyword>
<dbReference type="Pfam" id="PF01421">
    <property type="entry name" value="Reprolysin"/>
    <property type="match status" value="1"/>
</dbReference>
<dbReference type="Gene3D" id="3.40.1620.60">
    <property type="match status" value="1"/>
</dbReference>
<dbReference type="SUPFAM" id="SSF55486">
    <property type="entry name" value="Metalloproteases ('zincins'), catalytic domain"/>
    <property type="match status" value="1"/>
</dbReference>
<organism evidence="10 11">
    <name type="scientific">Biomphalaria glabrata</name>
    <name type="common">Bloodfluke planorb</name>
    <name type="synonym">Freshwater snail</name>
    <dbReference type="NCBI Taxonomy" id="6526"/>
    <lineage>
        <taxon>Eukaryota</taxon>
        <taxon>Metazoa</taxon>
        <taxon>Spiralia</taxon>
        <taxon>Lophotrochozoa</taxon>
        <taxon>Mollusca</taxon>
        <taxon>Gastropoda</taxon>
        <taxon>Heterobranchia</taxon>
        <taxon>Euthyneura</taxon>
        <taxon>Panpulmonata</taxon>
        <taxon>Hygrophila</taxon>
        <taxon>Lymnaeoidea</taxon>
        <taxon>Planorbidae</taxon>
        <taxon>Biomphalaria</taxon>
    </lineage>
</organism>
<sequence>MLFTGRDSSVPGVAFVAAACTSLDVSVIKNEFSGMTAQIAAHELGHSISAAHDSLTEGVCNDADQYIMTDRTAIGVQPGNEGKPWKFSNCSISKFKSYLASKNCTRPEYTSNVDVLPAPIVGQRAGEVLSKDDQCRLALNYPRSSYYAGSAEEQARLCSAMWCFSPLGEYIITLVRPLAYTSCGTNMICLQGFCVPVQQVTTPVSITTTTPTTTKPTI</sequence>
<proteinExistence type="predicted"/>
<feature type="domain" description="Peptidase M12B" evidence="9">
    <location>
        <begin position="1"/>
        <end position="103"/>
    </location>
</feature>
<evidence type="ECO:0000256" key="5">
    <source>
        <dbReference type="ARBA" id="ARBA00023049"/>
    </source>
</evidence>
<dbReference type="OrthoDB" id="6150789at2759"/>
<evidence type="ECO:0000256" key="1">
    <source>
        <dbReference type="ARBA" id="ARBA00022670"/>
    </source>
</evidence>
<dbReference type="PANTHER" id="PTHR11905">
    <property type="entry name" value="ADAM A DISINTEGRIN AND METALLOPROTEASE DOMAIN"/>
    <property type="match status" value="1"/>
</dbReference>
<dbReference type="VEuPathDB" id="VectorBase:BGLB037425"/>
<dbReference type="InterPro" id="IPR001590">
    <property type="entry name" value="Peptidase_M12B"/>
</dbReference>
<dbReference type="EnsemblMetazoa" id="BGLB037425-RA">
    <property type="protein sequence ID" value="BGLB037425-PA"/>
    <property type="gene ID" value="BGLB037425"/>
</dbReference>
<dbReference type="AlphaFoldDB" id="A0A2C9M1W4"/>
<keyword evidence="1" id="KW-0645">Protease</keyword>
<dbReference type="KEGG" id="bgt:106055902"/>
<evidence type="ECO:0000256" key="8">
    <source>
        <dbReference type="PROSITE-ProRule" id="PRU00276"/>
    </source>
</evidence>
<dbReference type="InterPro" id="IPR041645">
    <property type="entry name" value="ADAMTS_CR_2"/>
</dbReference>
<feature type="active site" evidence="8">
    <location>
        <position position="43"/>
    </location>
</feature>
<evidence type="ECO:0000259" key="9">
    <source>
        <dbReference type="PROSITE" id="PS50215"/>
    </source>
</evidence>
<dbReference type="Gene3D" id="3.40.390.10">
    <property type="entry name" value="Collagenase (Catalytic Domain)"/>
    <property type="match status" value="1"/>
</dbReference>
<keyword evidence="6" id="KW-1015">Disulfide bond</keyword>
<dbReference type="GO" id="GO:0046872">
    <property type="term" value="F:metal ion binding"/>
    <property type="evidence" value="ECO:0007669"/>
    <property type="project" value="UniProtKB-KW"/>
</dbReference>
<dbReference type="VEuPathDB" id="VectorBase:BGLAX_050007"/>
<feature type="binding site" evidence="8">
    <location>
        <position position="46"/>
    </location>
    <ligand>
        <name>Zn(2+)</name>
        <dbReference type="ChEBI" id="CHEBI:29105"/>
        <note>catalytic</note>
    </ligand>
</feature>
<evidence type="ECO:0000256" key="2">
    <source>
        <dbReference type="ARBA" id="ARBA00022723"/>
    </source>
</evidence>
<evidence type="ECO:0000256" key="4">
    <source>
        <dbReference type="ARBA" id="ARBA00022833"/>
    </source>
</evidence>
<dbReference type="PROSITE" id="PS51257">
    <property type="entry name" value="PROKAR_LIPOPROTEIN"/>
    <property type="match status" value="1"/>
</dbReference>
<comment type="caution">
    <text evidence="8">Lacks conserved residue(s) required for the propagation of feature annotation.</text>
</comment>
<name>A0A2C9M1W4_BIOGL</name>
<dbReference type="PROSITE" id="PS50215">
    <property type="entry name" value="ADAM_MEPRO"/>
    <property type="match status" value="1"/>
</dbReference>
<protein>
    <recommendedName>
        <fullName evidence="9">Peptidase M12B domain-containing protein</fullName>
    </recommendedName>
</protein>
<dbReference type="PANTHER" id="PTHR11905:SF159">
    <property type="entry name" value="ADAM METALLOPROTEASE"/>
    <property type="match status" value="1"/>
</dbReference>
<keyword evidence="7" id="KW-0325">Glycoprotein</keyword>
<reference evidence="10" key="1">
    <citation type="submission" date="2020-05" db="UniProtKB">
        <authorList>
            <consortium name="EnsemblMetazoa"/>
        </authorList>
    </citation>
    <scope>IDENTIFICATION</scope>
    <source>
        <strain evidence="10">BB02</strain>
    </source>
</reference>
<keyword evidence="2 8" id="KW-0479">Metal-binding</keyword>
<evidence type="ECO:0000313" key="11">
    <source>
        <dbReference type="Proteomes" id="UP000076420"/>
    </source>
</evidence>
<dbReference type="InterPro" id="IPR024079">
    <property type="entry name" value="MetalloPept_cat_dom_sf"/>
</dbReference>
<feature type="binding site" evidence="8">
    <location>
        <position position="42"/>
    </location>
    <ligand>
        <name>Zn(2+)</name>
        <dbReference type="ChEBI" id="CHEBI:29105"/>
        <note>catalytic</note>
    </ligand>
</feature>
<keyword evidence="5" id="KW-0482">Metalloprotease</keyword>
<dbReference type="Proteomes" id="UP000076420">
    <property type="component" value="Unassembled WGS sequence"/>
</dbReference>
<evidence type="ECO:0000313" key="10">
    <source>
        <dbReference type="EnsemblMetazoa" id="BGLB037425-PA"/>
    </source>
</evidence>
<accession>A0A2C9M1W4</accession>
<evidence type="ECO:0000256" key="3">
    <source>
        <dbReference type="ARBA" id="ARBA00022801"/>
    </source>
</evidence>
<gene>
    <name evidence="10" type="primary">106055902</name>
</gene>
<evidence type="ECO:0000256" key="6">
    <source>
        <dbReference type="ARBA" id="ARBA00023157"/>
    </source>
</evidence>
<dbReference type="Pfam" id="PF17771">
    <property type="entry name" value="ADAMTS_CR_2"/>
    <property type="match status" value="1"/>
</dbReference>
<evidence type="ECO:0000256" key="7">
    <source>
        <dbReference type="ARBA" id="ARBA00023180"/>
    </source>
</evidence>
<dbReference type="GO" id="GO:0004222">
    <property type="term" value="F:metalloendopeptidase activity"/>
    <property type="evidence" value="ECO:0007669"/>
    <property type="project" value="InterPro"/>
</dbReference>
<keyword evidence="3" id="KW-0378">Hydrolase</keyword>